<dbReference type="PANTHER" id="PTHR45844">
    <property type="entry name" value="TRANSCRIPTION FACTOR BHLH30"/>
    <property type="match status" value="1"/>
</dbReference>
<keyword evidence="8" id="KW-1185">Reference proteome</keyword>
<dbReference type="PANTHER" id="PTHR45844:SF6">
    <property type="entry name" value="OS08G0477900 PROTEIN"/>
    <property type="match status" value="1"/>
</dbReference>
<dbReference type="SMART" id="SM00353">
    <property type="entry name" value="HLH"/>
    <property type="match status" value="1"/>
</dbReference>
<dbReference type="Gramene" id="BGIOSGA028855-TA">
    <property type="protein sequence ID" value="BGIOSGA028855-PA"/>
    <property type="gene ID" value="BGIOSGA028855"/>
</dbReference>
<reference evidence="7 8" key="1">
    <citation type="journal article" date="2005" name="PLoS Biol.">
        <title>The genomes of Oryza sativa: a history of duplications.</title>
        <authorList>
            <person name="Yu J."/>
            <person name="Wang J."/>
            <person name="Lin W."/>
            <person name="Li S."/>
            <person name="Li H."/>
            <person name="Zhou J."/>
            <person name="Ni P."/>
            <person name="Dong W."/>
            <person name="Hu S."/>
            <person name="Zeng C."/>
            <person name="Zhang J."/>
            <person name="Zhang Y."/>
            <person name="Li R."/>
            <person name="Xu Z."/>
            <person name="Li S."/>
            <person name="Li X."/>
            <person name="Zheng H."/>
            <person name="Cong L."/>
            <person name="Lin L."/>
            <person name="Yin J."/>
            <person name="Geng J."/>
            <person name="Li G."/>
            <person name="Shi J."/>
            <person name="Liu J."/>
            <person name="Lv H."/>
            <person name="Li J."/>
            <person name="Wang J."/>
            <person name="Deng Y."/>
            <person name="Ran L."/>
            <person name="Shi X."/>
            <person name="Wang X."/>
            <person name="Wu Q."/>
            <person name="Li C."/>
            <person name="Ren X."/>
            <person name="Wang J."/>
            <person name="Wang X."/>
            <person name="Li D."/>
            <person name="Liu D."/>
            <person name="Zhang X."/>
            <person name="Ji Z."/>
            <person name="Zhao W."/>
            <person name="Sun Y."/>
            <person name="Zhang Z."/>
            <person name="Bao J."/>
            <person name="Han Y."/>
            <person name="Dong L."/>
            <person name="Ji J."/>
            <person name="Chen P."/>
            <person name="Wu S."/>
            <person name="Liu J."/>
            <person name="Xiao Y."/>
            <person name="Bu D."/>
            <person name="Tan J."/>
            <person name="Yang L."/>
            <person name="Ye C."/>
            <person name="Zhang J."/>
            <person name="Xu J."/>
            <person name="Zhou Y."/>
            <person name="Yu Y."/>
            <person name="Zhang B."/>
            <person name="Zhuang S."/>
            <person name="Wei H."/>
            <person name="Liu B."/>
            <person name="Lei M."/>
            <person name="Yu H."/>
            <person name="Li Y."/>
            <person name="Xu H."/>
            <person name="Wei S."/>
            <person name="He X."/>
            <person name="Fang L."/>
            <person name="Zhang Z."/>
            <person name="Zhang Y."/>
            <person name="Huang X."/>
            <person name="Su Z."/>
            <person name="Tong W."/>
            <person name="Li J."/>
            <person name="Tong Z."/>
            <person name="Li S."/>
            <person name="Ye J."/>
            <person name="Wang L."/>
            <person name="Fang L."/>
            <person name="Lei T."/>
            <person name="Chen C."/>
            <person name="Chen H."/>
            <person name="Xu Z."/>
            <person name="Li H."/>
            <person name="Huang H."/>
            <person name="Zhang F."/>
            <person name="Xu H."/>
            <person name="Li N."/>
            <person name="Zhao C."/>
            <person name="Li S."/>
            <person name="Dong L."/>
            <person name="Huang Y."/>
            <person name="Li L."/>
            <person name="Xi Y."/>
            <person name="Qi Q."/>
            <person name="Li W."/>
            <person name="Zhang B."/>
            <person name="Hu W."/>
            <person name="Zhang Y."/>
            <person name="Tian X."/>
            <person name="Jiao Y."/>
            <person name="Liang X."/>
            <person name="Jin J."/>
            <person name="Gao L."/>
            <person name="Zheng W."/>
            <person name="Hao B."/>
            <person name="Liu S."/>
            <person name="Wang W."/>
            <person name="Yuan L."/>
            <person name="Cao M."/>
            <person name="McDermott J."/>
            <person name="Samudrala R."/>
            <person name="Wang J."/>
            <person name="Wong G.K."/>
            <person name="Yang H."/>
        </authorList>
    </citation>
    <scope>NUCLEOTIDE SEQUENCE [LARGE SCALE GENOMIC DNA]</scope>
    <source>
        <strain evidence="8">cv. 93-11</strain>
    </source>
</reference>
<dbReference type="SUPFAM" id="SSF47459">
    <property type="entry name" value="HLH, helix-loop-helix DNA-binding domain"/>
    <property type="match status" value="1"/>
</dbReference>
<dbReference type="HOGENOM" id="CLU_795437_0_0_1"/>
<keyword evidence="4" id="KW-0804">Transcription</keyword>
<evidence type="ECO:0000313" key="8">
    <source>
        <dbReference type="Proteomes" id="UP000007015"/>
    </source>
</evidence>
<organism evidence="7 8">
    <name type="scientific">Oryza sativa subsp. indica</name>
    <name type="common">Rice</name>
    <dbReference type="NCBI Taxonomy" id="39946"/>
    <lineage>
        <taxon>Eukaryota</taxon>
        <taxon>Viridiplantae</taxon>
        <taxon>Streptophyta</taxon>
        <taxon>Embryophyta</taxon>
        <taxon>Tracheophyta</taxon>
        <taxon>Spermatophyta</taxon>
        <taxon>Magnoliopsida</taxon>
        <taxon>Liliopsida</taxon>
        <taxon>Poales</taxon>
        <taxon>Poaceae</taxon>
        <taxon>BOP clade</taxon>
        <taxon>Oryzoideae</taxon>
        <taxon>Oryzeae</taxon>
        <taxon>Oryzinae</taxon>
        <taxon>Oryza</taxon>
        <taxon>Oryza sativa</taxon>
    </lineage>
</organism>
<evidence type="ECO:0000256" key="2">
    <source>
        <dbReference type="ARBA" id="ARBA00023015"/>
    </source>
</evidence>
<keyword evidence="3" id="KW-0238">DNA-binding</keyword>
<dbReference type="Proteomes" id="UP000007015">
    <property type="component" value="Chromosome 8"/>
</dbReference>
<sequence>MVTDGECSAAAARKGGSPAVRSHSEAERKRRQRINAHLATLRTLVPSASRMDKAALLGEVVRHVRELRCRADDATEGADVVVPGEGDEVGVEDEDDDEGERDEGCYVVGGGDRRWRRRVRAWVCCADRPGLMSDLGRAVRSVSARPVRAEVATVGGRTRSVLELDVVVASDAADNDRAVALSALRAALRTVLLNREELLAAAAAAATDGYKRPRFSPSYAARHLLDTAAAAAAPEAAPAQPSMPTVPTTLPPIPSIPAVPKLTVPPMPSVPIPKVTIPPTAAGTIPSLPIPAIPTTIPTIPTVPVTPATNALNPNHYSIHSHHNPDDDPYHSRVPDATNPIHVLTSQSH</sequence>
<dbReference type="AlphaFoldDB" id="B8BBS1"/>
<feature type="domain" description="BHLH" evidence="6">
    <location>
        <begin position="18"/>
        <end position="67"/>
    </location>
</feature>
<dbReference type="InterPro" id="IPR036638">
    <property type="entry name" value="HLH_DNA-bd_sf"/>
</dbReference>
<accession>B8BBS1</accession>
<feature type="region of interest" description="Disordered" evidence="5">
    <location>
        <begin position="80"/>
        <end position="102"/>
    </location>
</feature>
<dbReference type="EMBL" id="CM000133">
    <property type="protein sequence ID" value="EEC83745.1"/>
    <property type="molecule type" value="Genomic_DNA"/>
</dbReference>
<feature type="compositionally biased region" description="Acidic residues" evidence="5">
    <location>
        <begin position="85"/>
        <end position="101"/>
    </location>
</feature>
<dbReference type="GO" id="GO:0003700">
    <property type="term" value="F:DNA-binding transcription factor activity"/>
    <property type="evidence" value="ECO:0007669"/>
    <property type="project" value="InterPro"/>
</dbReference>
<evidence type="ECO:0000259" key="6">
    <source>
        <dbReference type="PROSITE" id="PS50888"/>
    </source>
</evidence>
<evidence type="ECO:0000256" key="5">
    <source>
        <dbReference type="SAM" id="MobiDB-lite"/>
    </source>
</evidence>
<name>B8BBS1_ORYSI</name>
<dbReference type="InterPro" id="IPR011598">
    <property type="entry name" value="bHLH_dom"/>
</dbReference>
<protein>
    <recommendedName>
        <fullName evidence="6">BHLH domain-containing protein</fullName>
    </recommendedName>
</protein>
<dbReference type="GO" id="GO:0003677">
    <property type="term" value="F:DNA binding"/>
    <property type="evidence" value="ECO:0007669"/>
    <property type="project" value="UniProtKB-KW"/>
</dbReference>
<comment type="similarity">
    <text evidence="1">Belongs to the bHLH protein family.</text>
</comment>
<feature type="region of interest" description="Disordered" evidence="5">
    <location>
        <begin position="1"/>
        <end position="28"/>
    </location>
</feature>
<evidence type="ECO:0000256" key="1">
    <source>
        <dbReference type="ARBA" id="ARBA00005510"/>
    </source>
</evidence>
<dbReference type="PROSITE" id="PS50888">
    <property type="entry name" value="BHLH"/>
    <property type="match status" value="1"/>
</dbReference>
<gene>
    <name evidence="7" type="ORF">OsI_29608</name>
</gene>
<proteinExistence type="inferred from homology"/>
<evidence type="ECO:0000256" key="3">
    <source>
        <dbReference type="ARBA" id="ARBA00023125"/>
    </source>
</evidence>
<dbReference type="Gene3D" id="4.10.280.10">
    <property type="entry name" value="Helix-loop-helix DNA-binding domain"/>
    <property type="match status" value="1"/>
</dbReference>
<evidence type="ECO:0000256" key="4">
    <source>
        <dbReference type="ARBA" id="ARBA00023163"/>
    </source>
</evidence>
<dbReference type="GO" id="GO:0046983">
    <property type="term" value="F:protein dimerization activity"/>
    <property type="evidence" value="ECO:0007669"/>
    <property type="project" value="InterPro"/>
</dbReference>
<dbReference type="InterPro" id="IPR045847">
    <property type="entry name" value="AIG1-like"/>
</dbReference>
<dbReference type="STRING" id="39946.B8BBS1"/>
<evidence type="ECO:0000313" key="7">
    <source>
        <dbReference type="EMBL" id="EEC83745.1"/>
    </source>
</evidence>
<dbReference type="Pfam" id="PF00010">
    <property type="entry name" value="HLH"/>
    <property type="match status" value="1"/>
</dbReference>
<keyword evidence="2" id="KW-0805">Transcription regulation</keyword>